<comment type="caution">
    <text evidence="2">The sequence shown here is derived from an EMBL/GenBank/DDBJ whole genome shotgun (WGS) entry which is preliminary data.</text>
</comment>
<reference evidence="2 3" key="1">
    <citation type="journal article" date="2014" name="Am. J. Bot.">
        <title>Genome assembly and annotation for red clover (Trifolium pratense; Fabaceae).</title>
        <authorList>
            <person name="Istvanek J."/>
            <person name="Jaros M."/>
            <person name="Krenek A."/>
            <person name="Repkova J."/>
        </authorList>
    </citation>
    <scope>NUCLEOTIDE SEQUENCE [LARGE SCALE GENOMIC DNA]</scope>
    <source>
        <strain evidence="3">cv. Tatra</strain>
        <tissue evidence="2">Young leaves</tissue>
    </source>
</reference>
<sequence length="55" mass="5725">MRIAAEHKGEKSKKKARKSKPSLSVAEQTASGSITQSSPVGSSAGTGSGRVKRQR</sequence>
<feature type="compositionally biased region" description="Polar residues" evidence="1">
    <location>
        <begin position="25"/>
        <end position="45"/>
    </location>
</feature>
<accession>A0A2K3KTS4</accession>
<feature type="compositionally biased region" description="Basic residues" evidence="1">
    <location>
        <begin position="10"/>
        <end position="20"/>
    </location>
</feature>
<dbReference type="AlphaFoldDB" id="A0A2K3KTS4"/>
<proteinExistence type="predicted"/>
<feature type="region of interest" description="Disordered" evidence="1">
    <location>
        <begin position="1"/>
        <end position="55"/>
    </location>
</feature>
<gene>
    <name evidence="2" type="ORF">L195_g064538</name>
</gene>
<evidence type="ECO:0000313" key="2">
    <source>
        <dbReference type="EMBL" id="PNX69669.1"/>
    </source>
</evidence>
<organism evidence="2 3">
    <name type="scientific">Trifolium pratense</name>
    <name type="common">Red clover</name>
    <dbReference type="NCBI Taxonomy" id="57577"/>
    <lineage>
        <taxon>Eukaryota</taxon>
        <taxon>Viridiplantae</taxon>
        <taxon>Streptophyta</taxon>
        <taxon>Embryophyta</taxon>
        <taxon>Tracheophyta</taxon>
        <taxon>Spermatophyta</taxon>
        <taxon>Magnoliopsida</taxon>
        <taxon>eudicotyledons</taxon>
        <taxon>Gunneridae</taxon>
        <taxon>Pentapetalae</taxon>
        <taxon>rosids</taxon>
        <taxon>fabids</taxon>
        <taxon>Fabales</taxon>
        <taxon>Fabaceae</taxon>
        <taxon>Papilionoideae</taxon>
        <taxon>50 kb inversion clade</taxon>
        <taxon>NPAAA clade</taxon>
        <taxon>Hologalegina</taxon>
        <taxon>IRL clade</taxon>
        <taxon>Trifolieae</taxon>
        <taxon>Trifolium</taxon>
    </lineage>
</organism>
<evidence type="ECO:0000313" key="3">
    <source>
        <dbReference type="Proteomes" id="UP000236291"/>
    </source>
</evidence>
<reference evidence="2 3" key="2">
    <citation type="journal article" date="2017" name="Front. Plant Sci.">
        <title>Gene Classification and Mining of Molecular Markers Useful in Red Clover (Trifolium pratense) Breeding.</title>
        <authorList>
            <person name="Istvanek J."/>
            <person name="Dluhosova J."/>
            <person name="Dluhos P."/>
            <person name="Patkova L."/>
            <person name="Nedelnik J."/>
            <person name="Repkova J."/>
        </authorList>
    </citation>
    <scope>NUCLEOTIDE SEQUENCE [LARGE SCALE GENOMIC DNA]</scope>
    <source>
        <strain evidence="3">cv. Tatra</strain>
        <tissue evidence="2">Young leaves</tissue>
    </source>
</reference>
<name>A0A2K3KTS4_TRIPR</name>
<protein>
    <submittedName>
        <fullName evidence="2">Uncharacterized protein</fullName>
    </submittedName>
</protein>
<dbReference type="Proteomes" id="UP000236291">
    <property type="component" value="Unassembled WGS sequence"/>
</dbReference>
<dbReference type="EMBL" id="ASHM01254993">
    <property type="protein sequence ID" value="PNX69669.1"/>
    <property type="molecule type" value="Genomic_DNA"/>
</dbReference>
<evidence type="ECO:0000256" key="1">
    <source>
        <dbReference type="SAM" id="MobiDB-lite"/>
    </source>
</evidence>
<feature type="non-terminal residue" evidence="2">
    <location>
        <position position="55"/>
    </location>
</feature>